<feature type="compositionally biased region" description="Basic and acidic residues" evidence="2">
    <location>
        <begin position="22"/>
        <end position="36"/>
    </location>
</feature>
<evidence type="ECO:0000313" key="3">
    <source>
        <dbReference type="EMBL" id="SEO69313.1"/>
    </source>
</evidence>
<organism evidence="3 4">
    <name type="scientific">Aquisalimonas asiatica</name>
    <dbReference type="NCBI Taxonomy" id="406100"/>
    <lineage>
        <taxon>Bacteria</taxon>
        <taxon>Pseudomonadati</taxon>
        <taxon>Pseudomonadota</taxon>
        <taxon>Gammaproteobacteria</taxon>
        <taxon>Chromatiales</taxon>
        <taxon>Ectothiorhodospiraceae</taxon>
        <taxon>Aquisalimonas</taxon>
    </lineage>
</organism>
<reference evidence="3 4" key="1">
    <citation type="submission" date="2016-10" db="EMBL/GenBank/DDBJ databases">
        <authorList>
            <person name="de Groot N.N."/>
        </authorList>
    </citation>
    <scope>NUCLEOTIDE SEQUENCE [LARGE SCALE GENOMIC DNA]</scope>
    <source>
        <strain evidence="3 4">CGMCC 1.6291</strain>
    </source>
</reference>
<dbReference type="AlphaFoldDB" id="A0A1H8RTQ0"/>
<evidence type="ECO:0000313" key="4">
    <source>
        <dbReference type="Proteomes" id="UP000199657"/>
    </source>
</evidence>
<dbReference type="RefSeq" id="WP_091640798.1">
    <property type="nucleotide sequence ID" value="NZ_FOEG01000002.1"/>
</dbReference>
<name>A0A1H8RTQ0_9GAMM</name>
<accession>A0A1H8RTQ0</accession>
<evidence type="ECO:0000256" key="2">
    <source>
        <dbReference type="SAM" id="MobiDB-lite"/>
    </source>
</evidence>
<feature type="coiled-coil region" evidence="1">
    <location>
        <begin position="115"/>
        <end position="156"/>
    </location>
</feature>
<keyword evidence="4" id="KW-1185">Reference proteome</keyword>
<proteinExistence type="predicted"/>
<keyword evidence="1" id="KW-0175">Coiled coil</keyword>
<protein>
    <submittedName>
        <fullName evidence="3">Uncharacterized protein</fullName>
    </submittedName>
</protein>
<gene>
    <name evidence="3" type="ORF">SAMN04488052_102220</name>
</gene>
<sequence>MTANANNHHRRTAQVGDSVASEAREGARNHLEALKAKRSEVERLRELAAEHDASMTDSLGAEEQALEGLQSRRESVLADIVAGEADDAALVEIDRELGALLKDSDGSRAEKLQRFRDASQTLAGLRRKLESAKADLSELEHETREVLKQLVLAEAEQVGAEYVQHANALCESFARLSGLNALVVEVVGSESAGFLHSGGWPLFLPAARLAAFNEADGHDVGAGVLFSADREARSGRYLKQRQWEVERLAEEGLSDLFREVLSGRR</sequence>
<evidence type="ECO:0000256" key="1">
    <source>
        <dbReference type="SAM" id="Coils"/>
    </source>
</evidence>
<dbReference type="EMBL" id="FOEG01000002">
    <property type="protein sequence ID" value="SEO69313.1"/>
    <property type="molecule type" value="Genomic_DNA"/>
</dbReference>
<dbReference type="Proteomes" id="UP000199657">
    <property type="component" value="Unassembled WGS sequence"/>
</dbReference>
<feature type="region of interest" description="Disordered" evidence="2">
    <location>
        <begin position="1"/>
        <end position="36"/>
    </location>
</feature>